<reference evidence="3" key="1">
    <citation type="submission" date="2023-04" db="EMBL/GenBank/DDBJ databases">
        <authorList>
            <person name="Vijverberg K."/>
            <person name="Xiong W."/>
            <person name="Schranz E."/>
        </authorList>
    </citation>
    <scope>NUCLEOTIDE SEQUENCE</scope>
</reference>
<accession>A0AA36ENG9</accession>
<keyword evidence="2" id="KW-0732">Signal</keyword>
<keyword evidence="4" id="KW-1185">Reference proteome</keyword>
<sequence length="152" mass="17339">MTALPILILMPFFLLQLSQRLIIFLDGDQGDDSDDNDEDGDKRSESSSSDTRSSDEQVVYPFALLELQADAENFNSKVDNVNTYFESLDSKIDLVLKPLSEIKVATPLEHERANQLDLHIFLLLKHTLEEADERYKENLDHHISTTSTMIKI</sequence>
<feature type="signal peptide" evidence="2">
    <location>
        <begin position="1"/>
        <end position="20"/>
    </location>
</feature>
<feature type="region of interest" description="Disordered" evidence="1">
    <location>
        <begin position="31"/>
        <end position="55"/>
    </location>
</feature>
<dbReference type="Proteomes" id="UP001177003">
    <property type="component" value="Chromosome 9"/>
</dbReference>
<evidence type="ECO:0000256" key="1">
    <source>
        <dbReference type="SAM" id="MobiDB-lite"/>
    </source>
</evidence>
<evidence type="ECO:0000313" key="4">
    <source>
        <dbReference type="Proteomes" id="UP001177003"/>
    </source>
</evidence>
<dbReference type="EMBL" id="OX465085">
    <property type="protein sequence ID" value="CAI9303866.1"/>
    <property type="molecule type" value="Genomic_DNA"/>
</dbReference>
<feature type="chain" id="PRO_5041204612" evidence="2">
    <location>
        <begin position="21"/>
        <end position="152"/>
    </location>
</feature>
<gene>
    <name evidence="3" type="ORF">LSALG_LOCUS42279</name>
</gene>
<proteinExistence type="predicted"/>
<evidence type="ECO:0000256" key="2">
    <source>
        <dbReference type="SAM" id="SignalP"/>
    </source>
</evidence>
<dbReference type="AlphaFoldDB" id="A0AA36ENG9"/>
<organism evidence="3 4">
    <name type="scientific">Lactuca saligna</name>
    <name type="common">Willowleaf lettuce</name>
    <dbReference type="NCBI Taxonomy" id="75948"/>
    <lineage>
        <taxon>Eukaryota</taxon>
        <taxon>Viridiplantae</taxon>
        <taxon>Streptophyta</taxon>
        <taxon>Embryophyta</taxon>
        <taxon>Tracheophyta</taxon>
        <taxon>Spermatophyta</taxon>
        <taxon>Magnoliopsida</taxon>
        <taxon>eudicotyledons</taxon>
        <taxon>Gunneridae</taxon>
        <taxon>Pentapetalae</taxon>
        <taxon>asterids</taxon>
        <taxon>campanulids</taxon>
        <taxon>Asterales</taxon>
        <taxon>Asteraceae</taxon>
        <taxon>Cichorioideae</taxon>
        <taxon>Cichorieae</taxon>
        <taxon>Lactucinae</taxon>
        <taxon>Lactuca</taxon>
    </lineage>
</organism>
<protein>
    <submittedName>
        <fullName evidence="3">Uncharacterized protein</fullName>
    </submittedName>
</protein>
<name>A0AA36ENG9_LACSI</name>
<evidence type="ECO:0000313" key="3">
    <source>
        <dbReference type="EMBL" id="CAI9303866.1"/>
    </source>
</evidence>